<dbReference type="AlphaFoldDB" id="A0A7C3VLL6"/>
<evidence type="ECO:0000313" key="2">
    <source>
        <dbReference type="EMBL" id="HGG00778.1"/>
    </source>
</evidence>
<gene>
    <name evidence="2" type="ORF">ENR15_09050</name>
</gene>
<organism evidence="2">
    <name type="scientific">Planktothricoides sp. SpSt-374</name>
    <dbReference type="NCBI Taxonomy" id="2282167"/>
    <lineage>
        <taxon>Bacteria</taxon>
        <taxon>Bacillati</taxon>
        <taxon>Cyanobacteriota</taxon>
        <taxon>Cyanophyceae</taxon>
        <taxon>Oscillatoriophycideae</taxon>
        <taxon>Oscillatoriales</taxon>
        <taxon>Oscillatoriaceae</taxon>
        <taxon>Planktothricoides</taxon>
    </lineage>
</organism>
<name>A0A7C3VLL6_9CYAN</name>
<comment type="caution">
    <text evidence="2">The sequence shown here is derived from an EMBL/GenBank/DDBJ whole genome shotgun (WGS) entry which is preliminary data.</text>
</comment>
<proteinExistence type="predicted"/>
<dbReference type="EMBL" id="DSPX01000089">
    <property type="protein sequence ID" value="HGG00778.1"/>
    <property type="molecule type" value="Genomic_DNA"/>
</dbReference>
<keyword evidence="1" id="KW-0175">Coiled coil</keyword>
<evidence type="ECO:0000256" key="1">
    <source>
        <dbReference type="SAM" id="Coils"/>
    </source>
</evidence>
<reference evidence="2" key="1">
    <citation type="journal article" date="2020" name="mSystems">
        <title>Genome- and Community-Level Interaction Insights into Carbon Utilization and Element Cycling Functions of Hydrothermarchaeota in Hydrothermal Sediment.</title>
        <authorList>
            <person name="Zhou Z."/>
            <person name="Liu Y."/>
            <person name="Xu W."/>
            <person name="Pan J."/>
            <person name="Luo Z.H."/>
            <person name="Li M."/>
        </authorList>
    </citation>
    <scope>NUCLEOTIDE SEQUENCE [LARGE SCALE GENOMIC DNA]</scope>
    <source>
        <strain evidence="2">SpSt-374</strain>
    </source>
</reference>
<protein>
    <submittedName>
        <fullName evidence="2">Uncharacterized protein</fullName>
    </submittedName>
</protein>
<sequence length="107" mass="11808">MTIQNRAIAIKFDAYLSQEKSLNAQLEADLKHITQAANQVTESGTFDWQLPPLEAAGELAESLKMMEAMQLAAERVREIVLTLKNFSRVDEGVAQPSTCISAWIAPC</sequence>
<feature type="coiled-coil region" evidence="1">
    <location>
        <begin position="16"/>
        <end position="43"/>
    </location>
</feature>
<accession>A0A7C3VLL6</accession>